<sequence>MKFLAALCILKLLIGLTLAQEEFKLTVEKVEVISFNKEYIADPYIVVFQYNETNQGINASGKLLKDLGMKLRDNIEIYGIEEGEPRLISTANDVMVCDVLTSGFPEIEELFKFGNFTKCPMLKGIYGATNAVVDLTNIPPSIPRGQFLIDIKSYDDDILLIHSKSHVLVEDVPPKKEK</sequence>
<dbReference type="AlphaFoldDB" id="A0A8K0DAR1"/>
<organism evidence="2 3">
    <name type="scientific">Ignelater luminosus</name>
    <name type="common">Cucubano</name>
    <name type="synonym">Pyrophorus luminosus</name>
    <dbReference type="NCBI Taxonomy" id="2038154"/>
    <lineage>
        <taxon>Eukaryota</taxon>
        <taxon>Metazoa</taxon>
        <taxon>Ecdysozoa</taxon>
        <taxon>Arthropoda</taxon>
        <taxon>Hexapoda</taxon>
        <taxon>Insecta</taxon>
        <taxon>Pterygota</taxon>
        <taxon>Neoptera</taxon>
        <taxon>Endopterygota</taxon>
        <taxon>Coleoptera</taxon>
        <taxon>Polyphaga</taxon>
        <taxon>Elateriformia</taxon>
        <taxon>Elateroidea</taxon>
        <taxon>Elateridae</taxon>
        <taxon>Agrypninae</taxon>
        <taxon>Pyrophorini</taxon>
        <taxon>Ignelater</taxon>
    </lineage>
</organism>
<gene>
    <name evidence="2" type="ORF">ILUMI_03866</name>
</gene>
<keyword evidence="1" id="KW-0732">Signal</keyword>
<dbReference type="PANTHER" id="PTHR20898">
    <property type="entry name" value="DAEDALUS ON 3-RELATED-RELATED"/>
    <property type="match status" value="1"/>
</dbReference>
<feature type="signal peptide" evidence="1">
    <location>
        <begin position="1"/>
        <end position="19"/>
    </location>
</feature>
<evidence type="ECO:0000313" key="3">
    <source>
        <dbReference type="Proteomes" id="UP000801492"/>
    </source>
</evidence>
<dbReference type="Proteomes" id="UP000801492">
    <property type="component" value="Unassembled WGS sequence"/>
</dbReference>
<feature type="chain" id="PRO_5035464730" evidence="1">
    <location>
        <begin position="20"/>
        <end position="178"/>
    </location>
</feature>
<accession>A0A8K0DAR1</accession>
<evidence type="ECO:0000256" key="1">
    <source>
        <dbReference type="SAM" id="SignalP"/>
    </source>
</evidence>
<evidence type="ECO:0000313" key="2">
    <source>
        <dbReference type="EMBL" id="KAF2902319.1"/>
    </source>
</evidence>
<keyword evidence="3" id="KW-1185">Reference proteome</keyword>
<dbReference type="EMBL" id="VTPC01001337">
    <property type="protein sequence ID" value="KAF2902319.1"/>
    <property type="molecule type" value="Genomic_DNA"/>
</dbReference>
<protein>
    <submittedName>
        <fullName evidence="2">Uncharacterized protein</fullName>
    </submittedName>
</protein>
<proteinExistence type="predicted"/>
<name>A0A8K0DAR1_IGNLU</name>
<reference evidence="2" key="1">
    <citation type="submission" date="2019-08" db="EMBL/GenBank/DDBJ databases">
        <title>The genome of the North American firefly Photinus pyralis.</title>
        <authorList>
            <consortium name="Photinus pyralis genome working group"/>
            <person name="Fallon T.R."/>
            <person name="Sander Lower S.E."/>
            <person name="Weng J.-K."/>
        </authorList>
    </citation>
    <scope>NUCLEOTIDE SEQUENCE</scope>
    <source>
        <strain evidence="2">TRF0915ILg1</strain>
        <tissue evidence="2">Whole body</tissue>
    </source>
</reference>
<comment type="caution">
    <text evidence="2">The sequence shown here is derived from an EMBL/GenBank/DDBJ whole genome shotgun (WGS) entry which is preliminary data.</text>
</comment>
<dbReference type="OrthoDB" id="8179976at2759"/>